<dbReference type="Proteomes" id="UP000194546">
    <property type="component" value="Unassembled WGS sequence"/>
</dbReference>
<proteinExistence type="predicted"/>
<protein>
    <submittedName>
        <fullName evidence="1">Uncharacterized protein</fullName>
    </submittedName>
</protein>
<reference evidence="1 2" key="1">
    <citation type="submission" date="2017-03" db="EMBL/GenBank/DDBJ databases">
        <title>Genome analysis of strain PAMC 26510.</title>
        <authorList>
            <person name="Oh H.-M."/>
            <person name="Yang J.-A."/>
        </authorList>
    </citation>
    <scope>NUCLEOTIDE SEQUENCE [LARGE SCALE GENOMIC DNA]</scope>
    <source>
        <strain evidence="1 2">PAMC 26510</strain>
    </source>
</reference>
<dbReference type="AlphaFoldDB" id="A0A242MM30"/>
<sequence length="46" mass="5721">MNEYLVALWESPNGKPQKLQRKLVKKFKRVEFDGFRLPYFFKMKKR</sequence>
<comment type="caution">
    <text evidence="1">The sequence shown here is derived from an EMBL/GenBank/DDBJ whole genome shotgun (WGS) entry which is preliminary data.</text>
</comment>
<organism evidence="1 2">
    <name type="scientific">Caballeronia sordidicola</name>
    <name type="common">Burkholderia sordidicola</name>
    <dbReference type="NCBI Taxonomy" id="196367"/>
    <lineage>
        <taxon>Bacteria</taxon>
        <taxon>Pseudomonadati</taxon>
        <taxon>Pseudomonadota</taxon>
        <taxon>Betaproteobacteria</taxon>
        <taxon>Burkholderiales</taxon>
        <taxon>Burkholderiaceae</taxon>
        <taxon>Caballeronia</taxon>
    </lineage>
</organism>
<evidence type="ECO:0000313" key="2">
    <source>
        <dbReference type="Proteomes" id="UP000194546"/>
    </source>
</evidence>
<gene>
    <name evidence="1" type="ORF">PAMC26510_21365</name>
</gene>
<dbReference type="EMBL" id="NBTY01000113">
    <property type="protein sequence ID" value="OTP72378.1"/>
    <property type="molecule type" value="Genomic_DNA"/>
</dbReference>
<evidence type="ECO:0000313" key="1">
    <source>
        <dbReference type="EMBL" id="OTP72378.1"/>
    </source>
</evidence>
<name>A0A242MM30_CABSO</name>
<accession>A0A242MM30</accession>